<evidence type="ECO:0000313" key="9">
    <source>
        <dbReference type="Proteomes" id="UP001283361"/>
    </source>
</evidence>
<sequence>MDVGILRALQTVRTNPYVNYVGLGLAGLVSQKEQHDPVTGKALRKTKLQLVRISAAVCGIELCYAAETAFVSPILLKLGVPTTLMTMVWCLSPLLGFFLVPIMGSLSDRCRFRIGRRRPFIILMALGIVLGLALVPNGESLGRILGDSGNMTKLGHIKTALKEGEKIVQGDGNRLGEAGWIKNNSRRGDKNITNKNSLLSPYSRYQGLFSDAPPDLFARPLKKRRKLFRSKRKAAGNVTHSFSLSSPESSTSPLSFTIPSHGVRGIILTIVGVAMLDFNCDACQSPSRAYLLDVSVPEDHQTGLTTFTVMAGLGGTVGYLMGGIDWNSTSFGEALGGHIRVVFTIVLVCFFVCIISTLTSFRETPLDELDIRNEADLSKIKKKKGKKKYRRFTNEESSSEEEEDCDDAEESIERMKKATREQSRAFYGSLSDYKQRPKFTHNPDAHNPFIASSEITNGSALKEHENSGVGNQVTTKKGQLTNGCPHEIGNSNNVVSAKEADGNPLPYTQNADQINLYSKSASNMKTLNEDANVPREVDDIKLLDVSTDVTLRTYLKSIVRMPSSLWVLCLSNLFCWMSLLCYSLYFTDFVGQSVLGGDPAAPIGSDLHNRYDAGVRLGSWGMSLYSLSCSCYSLVIERLVHRFRAKPVYVYGQLTYSVGMVGMALARSRWAVLLLSPTAGIMYATLFTMPYMLVAHYHTRGLFSHSTNSDIVEDVSPPQTQVRGLGTDVAIVSSMVFLAQFLLSVAMGTIMAAIGSTVTVLVVSSVLSFCGALTALKVTYLDL</sequence>
<dbReference type="Pfam" id="PF13347">
    <property type="entry name" value="MFS_2"/>
    <property type="match status" value="1"/>
</dbReference>
<dbReference type="EMBL" id="JAWDGP010000847">
    <property type="protein sequence ID" value="KAK3796782.1"/>
    <property type="molecule type" value="Genomic_DNA"/>
</dbReference>
<reference evidence="8" key="1">
    <citation type="journal article" date="2023" name="G3 (Bethesda)">
        <title>A reference genome for the long-term kleptoplast-retaining sea slug Elysia crispata morphotype clarki.</title>
        <authorList>
            <person name="Eastman K.E."/>
            <person name="Pendleton A.L."/>
            <person name="Shaikh M.A."/>
            <person name="Suttiyut T."/>
            <person name="Ogas R."/>
            <person name="Tomko P."/>
            <person name="Gavelis G."/>
            <person name="Widhalm J.R."/>
            <person name="Wisecaver J.H."/>
        </authorList>
    </citation>
    <scope>NUCLEOTIDE SEQUENCE</scope>
    <source>
        <strain evidence="8">ECLA1</strain>
    </source>
</reference>
<dbReference type="Gene3D" id="1.20.1250.20">
    <property type="entry name" value="MFS general substrate transporter like domains"/>
    <property type="match status" value="3"/>
</dbReference>
<evidence type="ECO:0000256" key="5">
    <source>
        <dbReference type="ARBA" id="ARBA00023136"/>
    </source>
</evidence>
<name>A0AAE1B1H7_9GAST</name>
<feature type="transmembrane region" description="Helical" evidence="7">
    <location>
        <begin position="617"/>
        <end position="636"/>
    </location>
</feature>
<feature type="transmembrane region" description="Helical" evidence="7">
    <location>
        <begin position="341"/>
        <end position="361"/>
    </location>
</feature>
<organism evidence="8 9">
    <name type="scientific">Elysia crispata</name>
    <name type="common">lettuce slug</name>
    <dbReference type="NCBI Taxonomy" id="231223"/>
    <lineage>
        <taxon>Eukaryota</taxon>
        <taxon>Metazoa</taxon>
        <taxon>Spiralia</taxon>
        <taxon>Lophotrochozoa</taxon>
        <taxon>Mollusca</taxon>
        <taxon>Gastropoda</taxon>
        <taxon>Heterobranchia</taxon>
        <taxon>Euthyneura</taxon>
        <taxon>Panpulmonata</taxon>
        <taxon>Sacoglossa</taxon>
        <taxon>Placobranchoidea</taxon>
        <taxon>Plakobranchidae</taxon>
        <taxon>Elysia</taxon>
    </lineage>
</organism>
<evidence type="ECO:0000256" key="3">
    <source>
        <dbReference type="ARBA" id="ARBA00022692"/>
    </source>
</evidence>
<dbReference type="PANTHER" id="PTHR19432">
    <property type="entry name" value="SUGAR TRANSPORTER"/>
    <property type="match status" value="1"/>
</dbReference>
<feature type="compositionally biased region" description="Acidic residues" evidence="6">
    <location>
        <begin position="397"/>
        <end position="408"/>
    </location>
</feature>
<gene>
    <name evidence="8" type="ORF">RRG08_045788</name>
</gene>
<feature type="transmembrane region" description="Helical" evidence="7">
    <location>
        <begin position="118"/>
        <end position="135"/>
    </location>
</feature>
<keyword evidence="5 7" id="KW-0472">Membrane</keyword>
<proteinExistence type="predicted"/>
<protein>
    <recommendedName>
        <fullName evidence="10">Proton-associated sugar transporter A</fullName>
    </recommendedName>
</protein>
<comment type="subcellular location">
    <subcellularLocation>
        <location evidence="1">Membrane</location>
        <topology evidence="1">Multi-pass membrane protein</topology>
    </subcellularLocation>
</comment>
<dbReference type="GO" id="GO:0008506">
    <property type="term" value="F:sucrose:proton symporter activity"/>
    <property type="evidence" value="ECO:0007669"/>
    <property type="project" value="TreeGrafter"/>
</dbReference>
<keyword evidence="3 7" id="KW-0812">Transmembrane</keyword>
<keyword evidence="2" id="KW-0813">Transport</keyword>
<evidence type="ECO:0000256" key="6">
    <source>
        <dbReference type="SAM" id="MobiDB-lite"/>
    </source>
</evidence>
<feature type="transmembrane region" description="Helical" evidence="7">
    <location>
        <begin position="565"/>
        <end position="585"/>
    </location>
</feature>
<feature type="transmembrane region" description="Helical" evidence="7">
    <location>
        <begin position="729"/>
        <end position="754"/>
    </location>
</feature>
<evidence type="ECO:0000256" key="7">
    <source>
        <dbReference type="SAM" id="Phobius"/>
    </source>
</evidence>
<evidence type="ECO:0000256" key="4">
    <source>
        <dbReference type="ARBA" id="ARBA00022989"/>
    </source>
</evidence>
<evidence type="ECO:0000256" key="1">
    <source>
        <dbReference type="ARBA" id="ARBA00004141"/>
    </source>
</evidence>
<keyword evidence="9" id="KW-1185">Reference proteome</keyword>
<evidence type="ECO:0000313" key="8">
    <source>
        <dbReference type="EMBL" id="KAK3796782.1"/>
    </source>
</evidence>
<feature type="transmembrane region" description="Helical" evidence="7">
    <location>
        <begin position="84"/>
        <end position="106"/>
    </location>
</feature>
<dbReference type="SUPFAM" id="SSF103473">
    <property type="entry name" value="MFS general substrate transporter"/>
    <property type="match status" value="2"/>
</dbReference>
<keyword evidence="4 7" id="KW-1133">Transmembrane helix</keyword>
<feature type="region of interest" description="Disordered" evidence="6">
    <location>
        <begin position="388"/>
        <end position="408"/>
    </location>
</feature>
<dbReference type="InterPro" id="IPR036259">
    <property type="entry name" value="MFS_trans_sf"/>
</dbReference>
<evidence type="ECO:0000256" key="2">
    <source>
        <dbReference type="ARBA" id="ARBA00022448"/>
    </source>
</evidence>
<accession>A0AAE1B1H7</accession>
<dbReference type="GO" id="GO:0016020">
    <property type="term" value="C:membrane"/>
    <property type="evidence" value="ECO:0007669"/>
    <property type="project" value="UniProtKB-SubCell"/>
</dbReference>
<feature type="transmembrane region" description="Helical" evidence="7">
    <location>
        <begin position="50"/>
        <end position="72"/>
    </location>
</feature>
<dbReference type="PANTHER" id="PTHR19432:SF35">
    <property type="entry name" value="SOLUTE CARRIER FAMILY 45 MEMBER 3 ISOFORM X1"/>
    <property type="match status" value="1"/>
</dbReference>
<comment type="caution">
    <text evidence="8">The sequence shown here is derived from an EMBL/GenBank/DDBJ whole genome shotgun (WGS) entry which is preliminary data.</text>
</comment>
<dbReference type="AlphaFoldDB" id="A0AAE1B1H7"/>
<feature type="transmembrane region" description="Helical" evidence="7">
    <location>
        <begin position="672"/>
        <end position="694"/>
    </location>
</feature>
<feature type="transmembrane region" description="Helical" evidence="7">
    <location>
        <begin position="760"/>
        <end position="780"/>
    </location>
</feature>
<evidence type="ECO:0008006" key="10">
    <source>
        <dbReference type="Google" id="ProtNLM"/>
    </source>
</evidence>
<dbReference type="FunFam" id="1.20.1250.20:FF:000493">
    <property type="entry name" value="proton-associated sugar transporter A"/>
    <property type="match status" value="1"/>
</dbReference>
<dbReference type="Proteomes" id="UP001283361">
    <property type="component" value="Unassembled WGS sequence"/>
</dbReference>